<reference evidence="9" key="1">
    <citation type="submission" date="2025-08" db="UniProtKB">
        <authorList>
            <consortium name="Ensembl"/>
        </authorList>
    </citation>
    <scope>IDENTIFICATION</scope>
</reference>
<evidence type="ECO:0000256" key="2">
    <source>
        <dbReference type="ARBA" id="ARBA00006116"/>
    </source>
</evidence>
<feature type="domain" description="BRCT" evidence="8">
    <location>
        <begin position="294"/>
        <end position="374"/>
    </location>
</feature>
<dbReference type="FunFam" id="3.40.50.10190:FF:000001">
    <property type="entry name" value="Replication factor C subunit 1"/>
    <property type="match status" value="1"/>
</dbReference>
<evidence type="ECO:0000313" key="10">
    <source>
        <dbReference type="Proteomes" id="UP000261520"/>
    </source>
</evidence>
<feature type="compositionally biased region" description="Low complexity" evidence="7">
    <location>
        <begin position="196"/>
        <end position="209"/>
    </location>
</feature>
<dbReference type="CDD" id="cd17752">
    <property type="entry name" value="BRCT_RFC1"/>
    <property type="match status" value="1"/>
</dbReference>
<protein>
    <recommendedName>
        <fullName evidence="8">BRCT domain-containing protein</fullName>
    </recommendedName>
</protein>
<evidence type="ECO:0000256" key="6">
    <source>
        <dbReference type="ARBA" id="ARBA00023242"/>
    </source>
</evidence>
<feature type="compositionally biased region" description="Basic and acidic residues" evidence="7">
    <location>
        <begin position="160"/>
        <end position="169"/>
    </location>
</feature>
<dbReference type="PANTHER" id="PTHR23389:SF6">
    <property type="entry name" value="REPLICATION FACTOR C SUBUNIT 1"/>
    <property type="match status" value="1"/>
</dbReference>
<dbReference type="InterPro" id="IPR001357">
    <property type="entry name" value="BRCT_dom"/>
</dbReference>
<dbReference type="GO" id="GO:0005524">
    <property type="term" value="F:ATP binding"/>
    <property type="evidence" value="ECO:0007669"/>
    <property type="project" value="UniProtKB-KW"/>
</dbReference>
<keyword evidence="5" id="KW-0067">ATP-binding</keyword>
<evidence type="ECO:0000313" key="9">
    <source>
        <dbReference type="Ensembl" id="ENSPMGP00000030014.1"/>
    </source>
</evidence>
<dbReference type="SUPFAM" id="SSF52113">
    <property type="entry name" value="BRCT domain"/>
    <property type="match status" value="1"/>
</dbReference>
<dbReference type="AlphaFoldDB" id="A0A3B4BK81"/>
<keyword evidence="6" id="KW-0539">Nucleus</keyword>
<dbReference type="PANTHER" id="PTHR23389">
    <property type="entry name" value="CHROMOSOME TRANSMISSION FIDELITY FACTOR 18"/>
    <property type="match status" value="1"/>
</dbReference>
<dbReference type="SMART" id="SM00292">
    <property type="entry name" value="BRCT"/>
    <property type="match status" value="1"/>
</dbReference>
<dbReference type="InterPro" id="IPR036420">
    <property type="entry name" value="BRCT_dom_sf"/>
</dbReference>
<comment type="subcellular location">
    <subcellularLocation>
        <location evidence="1">Nucleus</location>
    </subcellularLocation>
</comment>
<sequence>LVFMNCIYVPFLDSEEEKVVKSKKSPKVKLKEEEPLKKDPVQYVSETDSDSDNFQTLKRTSKAKQNGKSSKSPVKSSTQGKNVLKSPVTPKIAPPPKPKQTPTSVFDYFGSASIQRSDKKLVASTKRKAVSLEKQVHEDEEFARTLAMLDEEPLAKKARKGPDDVRSKNTTESASGSKSTPVKRQQKESLSEDVISPSPKKSPVKTSSKLAMLKKEEDKEMSKNKMIVSPKKIISPKKESVSSTPEKKFTPKSGTNTSTSPEDSEKKKGNASAYRNYLNRDGPRALGSKEIPQGAENCLEGFVFVITGVLESMERDDAKSLIERYGGKVTGNVSKKTNYLVQGRDSGVSKLEKAESFGTKILDEDGLFELIRTKPGKKSKYEIAAETEVSADLSYTQH</sequence>
<accession>A0A3B4BK81</accession>
<evidence type="ECO:0000256" key="1">
    <source>
        <dbReference type="ARBA" id="ARBA00004123"/>
    </source>
</evidence>
<dbReference type="STRING" id="409849.ENSPMGP00000030014"/>
<dbReference type="Gene3D" id="3.40.50.10190">
    <property type="entry name" value="BRCT domain"/>
    <property type="match status" value="1"/>
</dbReference>
<evidence type="ECO:0000256" key="5">
    <source>
        <dbReference type="ARBA" id="ARBA00022840"/>
    </source>
</evidence>
<feature type="region of interest" description="Disordered" evidence="7">
    <location>
        <begin position="20"/>
        <end position="105"/>
    </location>
</feature>
<dbReference type="Pfam" id="PF00533">
    <property type="entry name" value="BRCT"/>
    <property type="match status" value="1"/>
</dbReference>
<organism evidence="9 10">
    <name type="scientific">Periophthalmus magnuspinnatus</name>
    <dbReference type="NCBI Taxonomy" id="409849"/>
    <lineage>
        <taxon>Eukaryota</taxon>
        <taxon>Metazoa</taxon>
        <taxon>Chordata</taxon>
        <taxon>Craniata</taxon>
        <taxon>Vertebrata</taxon>
        <taxon>Euteleostomi</taxon>
        <taxon>Actinopterygii</taxon>
        <taxon>Neopterygii</taxon>
        <taxon>Teleostei</taxon>
        <taxon>Neoteleostei</taxon>
        <taxon>Acanthomorphata</taxon>
        <taxon>Gobiaria</taxon>
        <taxon>Gobiiformes</taxon>
        <taxon>Gobioidei</taxon>
        <taxon>Gobiidae</taxon>
        <taxon>Oxudercinae</taxon>
        <taxon>Periophthalmus</taxon>
    </lineage>
</organism>
<comment type="similarity">
    <text evidence="2">Belongs to the activator 1 large subunit family.</text>
</comment>
<reference evidence="9" key="2">
    <citation type="submission" date="2025-09" db="UniProtKB">
        <authorList>
            <consortium name="Ensembl"/>
        </authorList>
    </citation>
    <scope>IDENTIFICATION</scope>
</reference>
<feature type="region of interest" description="Disordered" evidence="7">
    <location>
        <begin position="117"/>
        <end position="288"/>
    </location>
</feature>
<evidence type="ECO:0000256" key="4">
    <source>
        <dbReference type="ARBA" id="ARBA00022741"/>
    </source>
</evidence>
<dbReference type="GO" id="GO:0006260">
    <property type="term" value="P:DNA replication"/>
    <property type="evidence" value="ECO:0007669"/>
    <property type="project" value="UniProtKB-KW"/>
</dbReference>
<feature type="compositionally biased region" description="Basic and acidic residues" evidence="7">
    <location>
        <begin position="29"/>
        <end position="40"/>
    </location>
</feature>
<dbReference type="PROSITE" id="PS50172">
    <property type="entry name" value="BRCT"/>
    <property type="match status" value="1"/>
</dbReference>
<feature type="compositionally biased region" description="Polar residues" evidence="7">
    <location>
        <begin position="252"/>
        <end position="261"/>
    </location>
</feature>
<dbReference type="Ensembl" id="ENSPMGT00000031951.1">
    <property type="protein sequence ID" value="ENSPMGP00000030014.1"/>
    <property type="gene ID" value="ENSPMGG00000024148.1"/>
</dbReference>
<keyword evidence="3" id="KW-0235">DNA replication</keyword>
<keyword evidence="10" id="KW-1185">Reference proteome</keyword>
<dbReference type="GO" id="GO:0005634">
    <property type="term" value="C:nucleus"/>
    <property type="evidence" value="ECO:0007669"/>
    <property type="project" value="UniProtKB-SubCell"/>
</dbReference>
<evidence type="ECO:0000256" key="7">
    <source>
        <dbReference type="SAM" id="MobiDB-lite"/>
    </source>
</evidence>
<dbReference type="GO" id="GO:0003677">
    <property type="term" value="F:DNA binding"/>
    <property type="evidence" value="ECO:0007669"/>
    <property type="project" value="TreeGrafter"/>
</dbReference>
<keyword evidence="4" id="KW-0547">Nucleotide-binding</keyword>
<feature type="compositionally biased region" description="Basic and acidic residues" evidence="7">
    <location>
        <begin position="213"/>
        <end position="223"/>
    </location>
</feature>
<feature type="compositionally biased region" description="Polar residues" evidence="7">
    <location>
        <begin position="52"/>
        <end position="81"/>
    </location>
</feature>
<dbReference type="Proteomes" id="UP000261520">
    <property type="component" value="Unplaced"/>
</dbReference>
<name>A0A3B4BK81_9GOBI</name>
<feature type="compositionally biased region" description="Polar residues" evidence="7">
    <location>
        <begin position="170"/>
        <end position="183"/>
    </location>
</feature>
<proteinExistence type="inferred from homology"/>
<feature type="compositionally biased region" description="Basic and acidic residues" evidence="7">
    <location>
        <begin position="236"/>
        <end position="249"/>
    </location>
</feature>
<evidence type="ECO:0000256" key="3">
    <source>
        <dbReference type="ARBA" id="ARBA00022705"/>
    </source>
</evidence>
<evidence type="ECO:0000259" key="8">
    <source>
        <dbReference type="PROSITE" id="PS50172"/>
    </source>
</evidence>